<keyword evidence="3" id="KW-0862">Zinc</keyword>
<evidence type="ECO:0000256" key="4">
    <source>
        <dbReference type="PROSITE-ProRule" id="PRU00175"/>
    </source>
</evidence>
<keyword evidence="9" id="KW-1185">Reference proteome</keyword>
<dbReference type="InterPro" id="IPR017907">
    <property type="entry name" value="Znf_RING_CS"/>
</dbReference>
<keyword evidence="1" id="KW-0479">Metal-binding</keyword>
<feature type="compositionally biased region" description="Polar residues" evidence="6">
    <location>
        <begin position="262"/>
        <end position="277"/>
    </location>
</feature>
<evidence type="ECO:0000256" key="1">
    <source>
        <dbReference type="ARBA" id="ARBA00022723"/>
    </source>
</evidence>
<dbReference type="Proteomes" id="UP000567179">
    <property type="component" value="Unassembled WGS sequence"/>
</dbReference>
<comment type="caution">
    <text evidence="8">The sequence shown here is derived from an EMBL/GenBank/DDBJ whole genome shotgun (WGS) entry which is preliminary data.</text>
</comment>
<dbReference type="PROSITE" id="PS50089">
    <property type="entry name" value="ZF_RING_2"/>
    <property type="match status" value="1"/>
</dbReference>
<dbReference type="PROSITE" id="PS00518">
    <property type="entry name" value="ZF_RING_1"/>
    <property type="match status" value="1"/>
</dbReference>
<protein>
    <recommendedName>
        <fullName evidence="7">RING-type domain-containing protein</fullName>
    </recommendedName>
</protein>
<feature type="region of interest" description="Disordered" evidence="6">
    <location>
        <begin position="227"/>
        <end position="287"/>
    </location>
</feature>
<reference evidence="8 9" key="1">
    <citation type="journal article" date="2020" name="ISME J.">
        <title>Uncovering the hidden diversity of litter-decomposition mechanisms in mushroom-forming fungi.</title>
        <authorList>
            <person name="Floudas D."/>
            <person name="Bentzer J."/>
            <person name="Ahren D."/>
            <person name="Johansson T."/>
            <person name="Persson P."/>
            <person name="Tunlid A."/>
        </authorList>
    </citation>
    <scope>NUCLEOTIDE SEQUENCE [LARGE SCALE GENOMIC DNA]</scope>
    <source>
        <strain evidence="8 9">CBS 101986</strain>
    </source>
</reference>
<feature type="domain" description="RING-type" evidence="7">
    <location>
        <begin position="4"/>
        <end position="48"/>
    </location>
</feature>
<dbReference type="Gene3D" id="3.30.40.10">
    <property type="entry name" value="Zinc/RING finger domain, C3HC4 (zinc finger)"/>
    <property type="match status" value="1"/>
</dbReference>
<dbReference type="GO" id="GO:0008270">
    <property type="term" value="F:zinc ion binding"/>
    <property type="evidence" value="ECO:0007669"/>
    <property type="project" value="UniProtKB-KW"/>
</dbReference>
<dbReference type="AlphaFoldDB" id="A0A8H5B4W8"/>
<proteinExistence type="predicted"/>
<dbReference type="OrthoDB" id="6270329at2759"/>
<dbReference type="EMBL" id="JAACJJ010000042">
    <property type="protein sequence ID" value="KAF5316674.1"/>
    <property type="molecule type" value="Genomic_DNA"/>
</dbReference>
<evidence type="ECO:0000256" key="3">
    <source>
        <dbReference type="ARBA" id="ARBA00022833"/>
    </source>
</evidence>
<feature type="compositionally biased region" description="Low complexity" evidence="6">
    <location>
        <begin position="227"/>
        <end position="238"/>
    </location>
</feature>
<name>A0A8H5B4W8_9AGAR</name>
<feature type="compositionally biased region" description="Low complexity" evidence="6">
    <location>
        <begin position="101"/>
        <end position="115"/>
    </location>
</feature>
<feature type="compositionally biased region" description="Basic and acidic residues" evidence="6">
    <location>
        <begin position="240"/>
        <end position="249"/>
    </location>
</feature>
<evidence type="ECO:0000259" key="7">
    <source>
        <dbReference type="PROSITE" id="PS50089"/>
    </source>
</evidence>
<evidence type="ECO:0000256" key="6">
    <source>
        <dbReference type="SAM" id="MobiDB-lite"/>
    </source>
</evidence>
<evidence type="ECO:0000256" key="2">
    <source>
        <dbReference type="ARBA" id="ARBA00022771"/>
    </source>
</evidence>
<gene>
    <name evidence="8" type="ORF">D9619_006220</name>
</gene>
<keyword evidence="5" id="KW-0175">Coiled coil</keyword>
<accession>A0A8H5B4W8</accession>
<evidence type="ECO:0000313" key="8">
    <source>
        <dbReference type="EMBL" id="KAF5316674.1"/>
    </source>
</evidence>
<keyword evidence="2 4" id="KW-0863">Zinc-finger</keyword>
<evidence type="ECO:0000256" key="5">
    <source>
        <dbReference type="SAM" id="Coils"/>
    </source>
</evidence>
<feature type="region of interest" description="Disordered" evidence="6">
    <location>
        <begin position="82"/>
        <end position="115"/>
    </location>
</feature>
<feature type="coiled-coil region" evidence="5">
    <location>
        <begin position="153"/>
        <end position="187"/>
    </location>
</feature>
<dbReference type="SUPFAM" id="SSF57850">
    <property type="entry name" value="RING/U-box"/>
    <property type="match status" value="1"/>
</dbReference>
<evidence type="ECO:0000313" key="9">
    <source>
        <dbReference type="Proteomes" id="UP000567179"/>
    </source>
</evidence>
<dbReference type="Pfam" id="PF15227">
    <property type="entry name" value="zf-C3HC4_4"/>
    <property type="match status" value="1"/>
</dbReference>
<dbReference type="InterPro" id="IPR013083">
    <property type="entry name" value="Znf_RING/FYVE/PHD"/>
</dbReference>
<dbReference type="SMART" id="SM00184">
    <property type="entry name" value="RING"/>
    <property type="match status" value="1"/>
</dbReference>
<dbReference type="InterPro" id="IPR001841">
    <property type="entry name" value="Znf_RING"/>
</dbReference>
<organism evidence="8 9">
    <name type="scientific">Psilocybe cf. subviscida</name>
    <dbReference type="NCBI Taxonomy" id="2480587"/>
    <lineage>
        <taxon>Eukaryota</taxon>
        <taxon>Fungi</taxon>
        <taxon>Dikarya</taxon>
        <taxon>Basidiomycota</taxon>
        <taxon>Agaricomycotina</taxon>
        <taxon>Agaricomycetes</taxon>
        <taxon>Agaricomycetidae</taxon>
        <taxon>Agaricales</taxon>
        <taxon>Agaricineae</taxon>
        <taxon>Strophariaceae</taxon>
        <taxon>Psilocybe</taxon>
    </lineage>
</organism>
<sequence>MVICRICIDEVKKPVALPCGHVFCGDCIVKSVQAPTTYTHLRPCPICRSMYNVAPINVNVIPANLRPFVTPSIRRLYLNAQTAEEESAPAPQDKDGKDATSSESSAGSSMSAETAAELARLREENHTLRTHCATWRRRAEMHGSANLNLINFAKVLRDQAACIARERDELQRQCQSLKRKIEDDEMSSYSKIAISDFFPKASEIEVHSSPDPDSVLFAPPFQLFSRLDSTPPRRSSPSGGHDDDADSSRPRKRARTSDDSELLTSSRGVVASGSSNAEAVASGSSSLSLLTDAVLL</sequence>